<gene>
    <name evidence="2" type="ORF">GmarT_54920</name>
</gene>
<dbReference type="Gene3D" id="1.25.40.10">
    <property type="entry name" value="Tetratricopeptide repeat domain"/>
    <property type="match status" value="1"/>
</dbReference>
<dbReference type="InterPro" id="IPR011990">
    <property type="entry name" value="TPR-like_helical_dom_sf"/>
</dbReference>
<keyword evidence="3" id="KW-1185">Reference proteome</keyword>
<evidence type="ECO:0008006" key="4">
    <source>
        <dbReference type="Google" id="ProtNLM"/>
    </source>
</evidence>
<feature type="chain" id="PRO_5046444300" description="Tetratricopeptide repeat protein" evidence="1">
    <location>
        <begin position="24"/>
        <end position="343"/>
    </location>
</feature>
<dbReference type="SUPFAM" id="SSF81901">
    <property type="entry name" value="HCP-like"/>
    <property type="match status" value="1"/>
</dbReference>
<evidence type="ECO:0000313" key="2">
    <source>
        <dbReference type="EMBL" id="QEG19591.1"/>
    </source>
</evidence>
<accession>A0ABX5YVR5</accession>
<protein>
    <recommendedName>
        <fullName evidence="4">Tetratricopeptide repeat protein</fullName>
    </recommendedName>
</protein>
<sequence>MRNRYLTTSMMGLIWCLCSVLHAADVTMLAIQGRNMTAEQAAAVEKQIKDNPQDVNARAKLLGYYFAKQFTDAAVRKAKQENILWLIENEPQAKILATPFGQMDAILDGESYTRGKQAWEKQLKAQPNNLTLLDHAAKYFLLHDRERAKQLLEKAQKIDAENPEWARELGQLYSLDMQGSSSLKAKKATAAKALEQLEIAYRLSTDVAKDALLSNLAQSALVAGDTEKAKQYAKQMLNQVGSDWNSGNKVHYANITLGKIALADGNIEAANQFLIKAGKTKGSPQLNSFGPDFSLAKALLEKEQKKVVLEYLDLCGNFWVLGKDRLAQWSKAINDNQIPKTLR</sequence>
<evidence type="ECO:0000256" key="1">
    <source>
        <dbReference type="SAM" id="SignalP"/>
    </source>
</evidence>
<organism evidence="2 3">
    <name type="scientific">Gimesia maris</name>
    <dbReference type="NCBI Taxonomy" id="122"/>
    <lineage>
        <taxon>Bacteria</taxon>
        <taxon>Pseudomonadati</taxon>
        <taxon>Planctomycetota</taxon>
        <taxon>Planctomycetia</taxon>
        <taxon>Planctomycetales</taxon>
        <taxon>Planctomycetaceae</taxon>
        <taxon>Gimesia</taxon>
    </lineage>
</organism>
<keyword evidence="1" id="KW-0732">Signal</keyword>
<evidence type="ECO:0000313" key="3">
    <source>
        <dbReference type="Proteomes" id="UP000322887"/>
    </source>
</evidence>
<name>A0ABX5YVR5_9PLAN</name>
<proteinExistence type="predicted"/>
<reference evidence="2 3" key="1">
    <citation type="submission" date="2019-08" db="EMBL/GenBank/DDBJ databases">
        <title>Deep-cultivation of Planctomycetes and their phenomic and genomic characterization uncovers novel biology.</title>
        <authorList>
            <person name="Wiegand S."/>
            <person name="Jogler M."/>
            <person name="Boedeker C."/>
            <person name="Pinto D."/>
            <person name="Vollmers J."/>
            <person name="Rivas-Marin E."/>
            <person name="Kohn T."/>
            <person name="Peeters S.H."/>
            <person name="Heuer A."/>
            <person name="Rast P."/>
            <person name="Oberbeckmann S."/>
            <person name="Bunk B."/>
            <person name="Jeske O."/>
            <person name="Meyerdierks A."/>
            <person name="Storesund J.E."/>
            <person name="Kallscheuer N."/>
            <person name="Luecker S."/>
            <person name="Lage O.M."/>
            <person name="Pohl T."/>
            <person name="Merkel B.J."/>
            <person name="Hornburger P."/>
            <person name="Mueller R.-W."/>
            <person name="Bruemmer F."/>
            <person name="Labrenz M."/>
            <person name="Spormann A.M."/>
            <person name="Op den Camp H."/>
            <person name="Overmann J."/>
            <person name="Amann R."/>
            <person name="Jetten M.S.M."/>
            <person name="Mascher T."/>
            <person name="Medema M.H."/>
            <person name="Devos D.P."/>
            <person name="Kaster A.-K."/>
            <person name="Ovreas L."/>
            <person name="Rohde M."/>
            <person name="Galperin M.Y."/>
            <person name="Jogler C."/>
        </authorList>
    </citation>
    <scope>NUCLEOTIDE SEQUENCE [LARGE SCALE GENOMIC DNA]</scope>
    <source>
        <strain evidence="2 3">DSM 8797</strain>
    </source>
</reference>
<dbReference type="Proteomes" id="UP000322887">
    <property type="component" value="Chromosome"/>
</dbReference>
<dbReference type="RefSeq" id="WP_149303456.1">
    <property type="nucleotide sequence ID" value="NZ_CP042910.1"/>
</dbReference>
<dbReference type="EMBL" id="CP042910">
    <property type="protein sequence ID" value="QEG19591.1"/>
    <property type="molecule type" value="Genomic_DNA"/>
</dbReference>
<dbReference type="GeneID" id="98649917"/>
<feature type="signal peptide" evidence="1">
    <location>
        <begin position="1"/>
        <end position="23"/>
    </location>
</feature>